<dbReference type="SUPFAM" id="SSF46548">
    <property type="entry name" value="alpha-helical ferredoxin"/>
    <property type="match status" value="1"/>
</dbReference>
<reference evidence="2" key="1">
    <citation type="submission" date="2019-08" db="EMBL/GenBank/DDBJ databases">
        <authorList>
            <person name="Kucharzyk K."/>
            <person name="Murdoch R.W."/>
            <person name="Higgins S."/>
            <person name="Loffler F."/>
        </authorList>
    </citation>
    <scope>NUCLEOTIDE SEQUENCE</scope>
</reference>
<name>A0A645BTA9_9ZZZZ</name>
<dbReference type="PROSITE" id="PS51379">
    <property type="entry name" value="4FE4S_FER_2"/>
    <property type="match status" value="2"/>
</dbReference>
<feature type="domain" description="4Fe-4S ferredoxin-type" evidence="1">
    <location>
        <begin position="172"/>
        <end position="201"/>
    </location>
</feature>
<evidence type="ECO:0000313" key="2">
    <source>
        <dbReference type="EMBL" id="MPM68308.1"/>
    </source>
</evidence>
<dbReference type="PROSITE" id="PS00198">
    <property type="entry name" value="4FE4S_FER_1"/>
    <property type="match status" value="1"/>
</dbReference>
<dbReference type="InterPro" id="IPR009051">
    <property type="entry name" value="Helical_ferredxn"/>
</dbReference>
<evidence type="ECO:0000259" key="1">
    <source>
        <dbReference type="PROSITE" id="PS51379"/>
    </source>
</evidence>
<gene>
    <name evidence="2" type="ORF">SDC9_115239</name>
</gene>
<organism evidence="2">
    <name type="scientific">bioreactor metagenome</name>
    <dbReference type="NCBI Taxonomy" id="1076179"/>
    <lineage>
        <taxon>unclassified sequences</taxon>
        <taxon>metagenomes</taxon>
        <taxon>ecological metagenomes</taxon>
    </lineage>
</organism>
<dbReference type="GO" id="GO:0051536">
    <property type="term" value="F:iron-sulfur cluster binding"/>
    <property type="evidence" value="ECO:0007669"/>
    <property type="project" value="InterPro"/>
</dbReference>
<feature type="domain" description="4Fe-4S ferredoxin-type" evidence="1">
    <location>
        <begin position="120"/>
        <end position="150"/>
    </location>
</feature>
<dbReference type="InterPro" id="IPR017900">
    <property type="entry name" value="4Fe4S_Fe_S_CS"/>
</dbReference>
<accession>A0A645BTA9</accession>
<dbReference type="EMBL" id="VSSQ01022183">
    <property type="protein sequence ID" value="MPM68308.1"/>
    <property type="molecule type" value="Genomic_DNA"/>
</dbReference>
<comment type="caution">
    <text evidence="2">The sequence shown here is derived from an EMBL/GenBank/DDBJ whole genome shotgun (WGS) entry which is preliminary data.</text>
</comment>
<sequence>MERLIWDEYCLTGTAKYLLDDPYRAGKTGLFARGCDARAINRLIQDGQVKRENIVIIGICCTGMSDSVSGQMAAKCCDCTHPTPVVYDLMIGEPVKPVAKPERFKAVAELEQKAAQEKSEYWTRQFAKCIRCYACRNICPACNCRECFADQYRVGWLGKQHHTAENLVFGLTRAYHIADRCIECGECARVCPVGIPLMELNRKLIKDIQQLFGDYHAGVDSETAPPLGRYSLDDMEEFM</sequence>
<proteinExistence type="predicted"/>
<dbReference type="Pfam" id="PF13183">
    <property type="entry name" value="Fer4_8"/>
    <property type="match status" value="1"/>
</dbReference>
<dbReference type="AlphaFoldDB" id="A0A645BTA9"/>
<dbReference type="Gene3D" id="1.10.1060.10">
    <property type="entry name" value="Alpha-helical ferredoxin"/>
    <property type="match status" value="1"/>
</dbReference>
<dbReference type="InterPro" id="IPR017896">
    <property type="entry name" value="4Fe4S_Fe-S-bd"/>
</dbReference>
<protein>
    <recommendedName>
        <fullName evidence="1">4Fe-4S ferredoxin-type domain-containing protein</fullName>
    </recommendedName>
</protein>